<organism evidence="7 8">
    <name type="scientific">Tessaracoccus bendigoensis DSM 12906</name>
    <dbReference type="NCBI Taxonomy" id="1123357"/>
    <lineage>
        <taxon>Bacteria</taxon>
        <taxon>Bacillati</taxon>
        <taxon>Actinomycetota</taxon>
        <taxon>Actinomycetes</taxon>
        <taxon>Propionibacteriales</taxon>
        <taxon>Propionibacteriaceae</taxon>
        <taxon>Tessaracoccus</taxon>
    </lineage>
</organism>
<feature type="transmembrane region" description="Helical" evidence="6">
    <location>
        <begin position="310"/>
        <end position="329"/>
    </location>
</feature>
<keyword evidence="4 6" id="KW-1133">Transmembrane helix</keyword>
<sequence>MAKLPKLNLLLKVLIGIVLGIGLGLIMPEVLVRVFVTFNSLFSNFLGFIIPLLIVGLITPAIDELGKGAGKWLAITAGIAYLSTILAGLLSWGTSMVVWPRLLAGTDVTELADPESGLAAPFFTIEMPAMFGVMSALVFAFTVGVALTAFDAPALHQVFSDFRQVINIVISKVIVPLLPLYIFGIFLNMTYAGQVVAVIGAFFKVVIVVFLLTVVYLILQYVVAGAIAKKNPFVMLRGMLPAYATALGTSSSAATIPVTLRSAIKIGISENIASFVIPLCATIHLAGSTIKITGFALAIMVMFGMETPPMLILGFIMMLGIAMIAAPGVPGGAIVTASGLLASTLGFTPEQVGLMVATYIAIDSIGTATNVTGDAAIAAIVDKLAGHPGHVDLGLHLPDGEPSQA</sequence>
<feature type="transmembrane region" description="Helical" evidence="6">
    <location>
        <begin position="72"/>
        <end position="93"/>
    </location>
</feature>
<evidence type="ECO:0000256" key="1">
    <source>
        <dbReference type="ARBA" id="ARBA00004141"/>
    </source>
</evidence>
<dbReference type="OrthoDB" id="9768885at2"/>
<gene>
    <name evidence="7" type="ORF">SAMN02745244_00355</name>
</gene>
<comment type="subcellular location">
    <subcellularLocation>
        <location evidence="1">Membrane</location>
        <topology evidence="1">Multi-pass membrane protein</topology>
    </subcellularLocation>
</comment>
<dbReference type="RefSeq" id="WP_073185853.1">
    <property type="nucleotide sequence ID" value="NZ_FQZG01000006.1"/>
</dbReference>
<dbReference type="Gene3D" id="1.10.3860.10">
    <property type="entry name" value="Sodium:dicarboxylate symporter"/>
    <property type="match status" value="1"/>
</dbReference>
<dbReference type="GO" id="GO:0005886">
    <property type="term" value="C:plasma membrane"/>
    <property type="evidence" value="ECO:0007669"/>
    <property type="project" value="TreeGrafter"/>
</dbReference>
<dbReference type="STRING" id="1123357.SAMN02745244_00355"/>
<keyword evidence="3 6" id="KW-0812">Transmembrane</keyword>
<dbReference type="Proteomes" id="UP000184512">
    <property type="component" value="Unassembled WGS sequence"/>
</dbReference>
<feature type="transmembrane region" description="Helical" evidence="6">
    <location>
        <begin position="272"/>
        <end position="303"/>
    </location>
</feature>
<dbReference type="InterPro" id="IPR001991">
    <property type="entry name" value="Na-dicarboxylate_symporter"/>
</dbReference>
<name>A0A1M6B6A4_9ACTN</name>
<keyword evidence="2" id="KW-0813">Transport</keyword>
<reference evidence="7 8" key="1">
    <citation type="submission" date="2016-11" db="EMBL/GenBank/DDBJ databases">
        <authorList>
            <person name="Jaros S."/>
            <person name="Januszkiewicz K."/>
            <person name="Wedrychowicz H."/>
        </authorList>
    </citation>
    <scope>NUCLEOTIDE SEQUENCE [LARGE SCALE GENOMIC DNA]</scope>
    <source>
        <strain evidence="7 8">DSM 12906</strain>
    </source>
</reference>
<evidence type="ECO:0000256" key="3">
    <source>
        <dbReference type="ARBA" id="ARBA00022692"/>
    </source>
</evidence>
<feature type="transmembrane region" description="Helical" evidence="6">
    <location>
        <begin position="195"/>
        <end position="219"/>
    </location>
</feature>
<dbReference type="GO" id="GO:0032329">
    <property type="term" value="P:serine transport"/>
    <property type="evidence" value="ECO:0007669"/>
    <property type="project" value="TreeGrafter"/>
</dbReference>
<feature type="transmembrane region" description="Helical" evidence="6">
    <location>
        <begin position="165"/>
        <end position="189"/>
    </location>
</feature>
<feature type="transmembrane region" description="Helical" evidence="6">
    <location>
        <begin position="240"/>
        <end position="260"/>
    </location>
</feature>
<dbReference type="GO" id="GO:0005295">
    <property type="term" value="F:neutral L-amino acid:sodium symporter activity"/>
    <property type="evidence" value="ECO:0007669"/>
    <property type="project" value="TreeGrafter"/>
</dbReference>
<dbReference type="Pfam" id="PF00375">
    <property type="entry name" value="SDF"/>
    <property type="match status" value="1"/>
</dbReference>
<evidence type="ECO:0000313" key="7">
    <source>
        <dbReference type="EMBL" id="SHI44289.1"/>
    </source>
</evidence>
<dbReference type="SUPFAM" id="SSF118215">
    <property type="entry name" value="Proton glutamate symport protein"/>
    <property type="match status" value="1"/>
</dbReference>
<dbReference type="PANTHER" id="PTHR42865">
    <property type="entry name" value="PROTON/GLUTAMATE-ASPARTATE SYMPORTER"/>
    <property type="match status" value="1"/>
</dbReference>
<evidence type="ECO:0000313" key="8">
    <source>
        <dbReference type="Proteomes" id="UP000184512"/>
    </source>
</evidence>
<keyword evidence="8" id="KW-1185">Reference proteome</keyword>
<evidence type="ECO:0000256" key="6">
    <source>
        <dbReference type="SAM" id="Phobius"/>
    </source>
</evidence>
<evidence type="ECO:0000256" key="5">
    <source>
        <dbReference type="ARBA" id="ARBA00023136"/>
    </source>
</evidence>
<dbReference type="InterPro" id="IPR036458">
    <property type="entry name" value="Na:dicarbo_symporter_sf"/>
</dbReference>
<keyword evidence="5 6" id="KW-0472">Membrane</keyword>
<dbReference type="PRINTS" id="PR00173">
    <property type="entry name" value="EDTRNSPORT"/>
</dbReference>
<accession>A0A1M6B6A4</accession>
<feature type="transmembrane region" description="Helical" evidence="6">
    <location>
        <begin position="9"/>
        <end position="28"/>
    </location>
</feature>
<protein>
    <submittedName>
        <fullName evidence="7">Na+/H+-dicarboxylate symporter</fullName>
    </submittedName>
</protein>
<feature type="transmembrane region" description="Helical" evidence="6">
    <location>
        <begin position="40"/>
        <end position="60"/>
    </location>
</feature>
<evidence type="ECO:0000256" key="2">
    <source>
        <dbReference type="ARBA" id="ARBA00022448"/>
    </source>
</evidence>
<dbReference type="EMBL" id="FQZG01000006">
    <property type="protein sequence ID" value="SHI44289.1"/>
    <property type="molecule type" value="Genomic_DNA"/>
</dbReference>
<dbReference type="PANTHER" id="PTHR42865:SF8">
    <property type="entry name" value="SERINE_THREONINE TRANSPORTER SSTT"/>
    <property type="match status" value="1"/>
</dbReference>
<feature type="transmembrane region" description="Helical" evidence="6">
    <location>
        <begin position="129"/>
        <end position="153"/>
    </location>
</feature>
<evidence type="ECO:0000256" key="4">
    <source>
        <dbReference type="ARBA" id="ARBA00022989"/>
    </source>
</evidence>
<dbReference type="AlphaFoldDB" id="A0A1M6B6A4"/>
<proteinExistence type="predicted"/>